<feature type="region of interest" description="Disordered" evidence="1">
    <location>
        <begin position="36"/>
        <end position="63"/>
    </location>
</feature>
<feature type="signal peptide" evidence="2">
    <location>
        <begin position="1"/>
        <end position="25"/>
    </location>
</feature>
<evidence type="ECO:0000256" key="1">
    <source>
        <dbReference type="SAM" id="MobiDB-lite"/>
    </source>
</evidence>
<evidence type="ECO:0000313" key="4">
    <source>
        <dbReference type="Proteomes" id="UP000677668"/>
    </source>
</evidence>
<sequence length="281" mass="31934">MKFVSIKFSKKKTMFLFGCFLSVFAMTGPVLGVVSQEKPQSPPVAGSASQEKPQPSPDDLFVPPDSPIPDIDFSILNQKFRLMDLARDIAESMKNEPTETKFEKIMQMPSGLRRFIMWSLPEEEIIQHFTYTMEKEVAPKYPSKAADVKSLHQKIVEMIPAIRQALQQSRISFEIPRKFIMSLTPGEIEIIKGASDLSRMNSEVYINMMQSIDKMAIGERGWNFLEKISSFSPTARELIMMFPPDKRTKPSPTEEVIYDDGFIIIIDDGKGECVTPSRNQH</sequence>
<protein>
    <recommendedName>
        <fullName evidence="5">DUF2059 domain-containing protein</fullName>
    </recommendedName>
</protein>
<organism evidence="3 4">
    <name type="scientific">Chloracidobacterium sp. N</name>
    <dbReference type="NCBI Taxonomy" id="2821540"/>
    <lineage>
        <taxon>Bacteria</taxon>
        <taxon>Pseudomonadati</taxon>
        <taxon>Acidobacteriota</taxon>
        <taxon>Terriglobia</taxon>
        <taxon>Terriglobales</taxon>
        <taxon>Acidobacteriaceae</taxon>
        <taxon>Chloracidobacterium</taxon>
        <taxon>Chloracidobacterium aggregatum</taxon>
    </lineage>
</organism>
<dbReference type="EMBL" id="CP072643">
    <property type="protein sequence ID" value="QUV95549.1"/>
    <property type="molecule type" value="Genomic_DNA"/>
</dbReference>
<gene>
    <name evidence="3" type="ORF">J8C05_11975</name>
</gene>
<reference evidence="3 4" key="1">
    <citation type="submission" date="2021-03" db="EMBL/GenBank/DDBJ databases">
        <title>Genomic and phenotypic characterization of Chloracidobacterium isolates provides evidence for multiple species.</title>
        <authorList>
            <person name="Saini M.K."/>
            <person name="Costas A.M.G."/>
            <person name="Tank M."/>
            <person name="Bryant D.A."/>
        </authorList>
    </citation>
    <scope>NUCLEOTIDE SEQUENCE [LARGE SCALE GENOMIC DNA]</scope>
    <source>
        <strain evidence="3 4">N</strain>
    </source>
</reference>
<evidence type="ECO:0000313" key="3">
    <source>
        <dbReference type="EMBL" id="QUV95549.1"/>
    </source>
</evidence>
<accession>A0ABX8B7J9</accession>
<keyword evidence="4" id="KW-1185">Reference proteome</keyword>
<keyword evidence="2" id="KW-0732">Signal</keyword>
<evidence type="ECO:0008006" key="5">
    <source>
        <dbReference type="Google" id="ProtNLM"/>
    </source>
</evidence>
<feature type="chain" id="PRO_5045816242" description="DUF2059 domain-containing protein" evidence="2">
    <location>
        <begin position="26"/>
        <end position="281"/>
    </location>
</feature>
<dbReference type="RefSeq" id="WP_211423769.1">
    <property type="nucleotide sequence ID" value="NZ_CP072643.1"/>
</dbReference>
<name>A0ABX8B7J9_9BACT</name>
<dbReference type="Proteomes" id="UP000677668">
    <property type="component" value="Chromosome 2"/>
</dbReference>
<proteinExistence type="predicted"/>
<evidence type="ECO:0000256" key="2">
    <source>
        <dbReference type="SAM" id="SignalP"/>
    </source>
</evidence>